<dbReference type="GO" id="GO:0004725">
    <property type="term" value="F:protein tyrosine phosphatase activity"/>
    <property type="evidence" value="ECO:0007669"/>
    <property type="project" value="UniProtKB-EC"/>
</dbReference>
<reference evidence="7" key="1">
    <citation type="submission" date="2021-03" db="EMBL/GenBank/DDBJ databases">
        <authorList>
            <person name="Wang G."/>
        </authorList>
    </citation>
    <scope>NUCLEOTIDE SEQUENCE</scope>
    <source>
        <strain evidence="7">KCTC 12899</strain>
    </source>
</reference>
<dbReference type="EC" id="3.1.3.48" evidence="2"/>
<accession>A0A8J7QBE0</accession>
<evidence type="ECO:0000313" key="8">
    <source>
        <dbReference type="Proteomes" id="UP000664417"/>
    </source>
</evidence>
<sequence length="157" mass="17474">MRVLFVCTGNICRSPTAEGIFRTLVEEAGLSDTVATDSAGMIAYHTGEPPDPRSARYAAEQGYPIDDLRARQVQKADFEAFDLLLAMDQSHHADLLAMAPEGTADRVRLFLTLDETERDGDVPDPYYGGPEGFAATYALIERGCRQWLTWICRQDNR</sequence>
<dbReference type="Gene3D" id="3.40.50.2300">
    <property type="match status" value="1"/>
</dbReference>
<dbReference type="AlphaFoldDB" id="A0A8J7QBE0"/>
<evidence type="ECO:0000259" key="6">
    <source>
        <dbReference type="SMART" id="SM00226"/>
    </source>
</evidence>
<proteinExistence type="inferred from homology"/>
<dbReference type="PANTHER" id="PTHR11717:SF7">
    <property type="entry name" value="LOW MOLECULAR WEIGHT PHOSPHOTYROSINE PROTEIN PHOSPHATASE"/>
    <property type="match status" value="1"/>
</dbReference>
<keyword evidence="3" id="KW-0378">Hydrolase</keyword>
<dbReference type="SUPFAM" id="SSF52788">
    <property type="entry name" value="Phosphotyrosine protein phosphatases I"/>
    <property type="match status" value="1"/>
</dbReference>
<evidence type="ECO:0000256" key="4">
    <source>
        <dbReference type="ARBA" id="ARBA00022912"/>
    </source>
</evidence>
<dbReference type="PRINTS" id="PR00719">
    <property type="entry name" value="LMWPTPASE"/>
</dbReference>
<protein>
    <recommendedName>
        <fullName evidence="2">protein-tyrosine-phosphatase</fullName>
        <ecNumber evidence="2">3.1.3.48</ecNumber>
    </recommendedName>
</protein>
<comment type="caution">
    <text evidence="7">The sequence shown here is derived from an EMBL/GenBank/DDBJ whole genome shotgun (WGS) entry which is preliminary data.</text>
</comment>
<dbReference type="Proteomes" id="UP000664417">
    <property type="component" value="Unassembled WGS sequence"/>
</dbReference>
<evidence type="ECO:0000256" key="1">
    <source>
        <dbReference type="ARBA" id="ARBA00011063"/>
    </source>
</evidence>
<dbReference type="EMBL" id="JAFREP010000037">
    <property type="protein sequence ID" value="MBO1322456.1"/>
    <property type="molecule type" value="Genomic_DNA"/>
</dbReference>
<dbReference type="RefSeq" id="WP_207862429.1">
    <property type="nucleotide sequence ID" value="NZ_JAFREP010000037.1"/>
</dbReference>
<dbReference type="FunFam" id="3.40.50.2300:FF:000113">
    <property type="entry name" value="Low molecular weight protein-tyrosine-phosphatase"/>
    <property type="match status" value="1"/>
</dbReference>
<evidence type="ECO:0000313" key="7">
    <source>
        <dbReference type="EMBL" id="MBO1322456.1"/>
    </source>
</evidence>
<feature type="active site" description="Nucleophile" evidence="5">
    <location>
        <position position="13"/>
    </location>
</feature>
<evidence type="ECO:0000256" key="3">
    <source>
        <dbReference type="ARBA" id="ARBA00022801"/>
    </source>
</evidence>
<gene>
    <name evidence="7" type="ORF">J3U88_28545</name>
</gene>
<dbReference type="Pfam" id="PF01451">
    <property type="entry name" value="LMWPc"/>
    <property type="match status" value="1"/>
</dbReference>
<dbReference type="PANTHER" id="PTHR11717">
    <property type="entry name" value="LOW MOLECULAR WEIGHT PROTEIN TYROSINE PHOSPHATASE"/>
    <property type="match status" value="1"/>
</dbReference>
<keyword evidence="8" id="KW-1185">Reference proteome</keyword>
<dbReference type="SMART" id="SM00226">
    <property type="entry name" value="LMWPc"/>
    <property type="match status" value="1"/>
</dbReference>
<dbReference type="CDD" id="cd16343">
    <property type="entry name" value="LMWPTP"/>
    <property type="match status" value="1"/>
</dbReference>
<feature type="active site" description="Proton donor" evidence="5">
    <location>
        <position position="124"/>
    </location>
</feature>
<dbReference type="InterPro" id="IPR050438">
    <property type="entry name" value="LMW_PTPase"/>
</dbReference>
<evidence type="ECO:0000256" key="2">
    <source>
        <dbReference type="ARBA" id="ARBA00013064"/>
    </source>
</evidence>
<dbReference type="InterPro" id="IPR036196">
    <property type="entry name" value="Ptyr_pPase_sf"/>
</dbReference>
<keyword evidence="4" id="KW-0904">Protein phosphatase</keyword>
<name>A0A8J7QBE0_9BACT</name>
<feature type="domain" description="Phosphotyrosine protein phosphatase I" evidence="6">
    <location>
        <begin position="1"/>
        <end position="150"/>
    </location>
</feature>
<organism evidence="7 8">
    <name type="scientific">Acanthopleuribacter pedis</name>
    <dbReference type="NCBI Taxonomy" id="442870"/>
    <lineage>
        <taxon>Bacteria</taxon>
        <taxon>Pseudomonadati</taxon>
        <taxon>Acidobacteriota</taxon>
        <taxon>Holophagae</taxon>
        <taxon>Acanthopleuribacterales</taxon>
        <taxon>Acanthopleuribacteraceae</taxon>
        <taxon>Acanthopleuribacter</taxon>
    </lineage>
</organism>
<evidence type="ECO:0000256" key="5">
    <source>
        <dbReference type="PIRSR" id="PIRSR617867-1"/>
    </source>
</evidence>
<dbReference type="InterPro" id="IPR023485">
    <property type="entry name" value="Ptyr_pPase"/>
</dbReference>
<comment type="similarity">
    <text evidence="1">Belongs to the low molecular weight phosphotyrosine protein phosphatase family.</text>
</comment>
<dbReference type="InterPro" id="IPR017867">
    <property type="entry name" value="Tyr_phospatase_low_mol_wt"/>
</dbReference>
<feature type="active site" description="Nucleophile" evidence="5">
    <location>
        <position position="7"/>
    </location>
</feature>